<keyword evidence="1" id="KW-0812">Transmembrane</keyword>
<gene>
    <name evidence="2" type="ORF">M0R89_00815</name>
</gene>
<evidence type="ECO:0000313" key="3">
    <source>
        <dbReference type="Proteomes" id="UP000830729"/>
    </source>
</evidence>
<keyword evidence="3" id="KW-1185">Reference proteome</keyword>
<dbReference type="KEGG" id="halx:M0R89_00815"/>
<accession>A0A8U0HV98</accession>
<evidence type="ECO:0000256" key="1">
    <source>
        <dbReference type="SAM" id="Phobius"/>
    </source>
</evidence>
<dbReference type="Proteomes" id="UP000830729">
    <property type="component" value="Chromosome"/>
</dbReference>
<sequence>MADPAEAISVLVVVEFVVMAAVLLVLVPFEAAAPVLPLLLFFAVVLHLYRY</sequence>
<organism evidence="2 3">
    <name type="scientific">Halorussus limi</name>
    <dbReference type="NCBI Taxonomy" id="2938695"/>
    <lineage>
        <taxon>Archaea</taxon>
        <taxon>Methanobacteriati</taxon>
        <taxon>Methanobacteriota</taxon>
        <taxon>Stenosarchaea group</taxon>
        <taxon>Halobacteria</taxon>
        <taxon>Halobacteriales</taxon>
        <taxon>Haladaptataceae</taxon>
        <taxon>Halorussus</taxon>
    </lineage>
</organism>
<dbReference type="GeneID" id="72183696"/>
<dbReference type="EMBL" id="CP096659">
    <property type="protein sequence ID" value="UPV74626.1"/>
    <property type="molecule type" value="Genomic_DNA"/>
</dbReference>
<feature type="transmembrane region" description="Helical" evidence="1">
    <location>
        <begin position="32"/>
        <end position="49"/>
    </location>
</feature>
<name>A0A8U0HV98_9EURY</name>
<dbReference type="RefSeq" id="WP_248650671.1">
    <property type="nucleotide sequence ID" value="NZ_CP096659.1"/>
</dbReference>
<protein>
    <submittedName>
        <fullName evidence="2">Uncharacterized protein</fullName>
    </submittedName>
</protein>
<feature type="transmembrane region" description="Helical" evidence="1">
    <location>
        <begin position="7"/>
        <end position="26"/>
    </location>
</feature>
<reference evidence="2 3" key="1">
    <citation type="submission" date="2022-04" db="EMBL/GenBank/DDBJ databases">
        <title>Diverse halophilic archaea isolated from saline environments.</title>
        <authorList>
            <person name="Cui H.-L."/>
        </authorList>
    </citation>
    <scope>NUCLEOTIDE SEQUENCE [LARGE SCALE GENOMIC DNA]</scope>
    <source>
        <strain evidence="2 3">XZYJT49</strain>
    </source>
</reference>
<keyword evidence="1" id="KW-0472">Membrane</keyword>
<evidence type="ECO:0000313" key="2">
    <source>
        <dbReference type="EMBL" id="UPV74626.1"/>
    </source>
</evidence>
<dbReference type="AlphaFoldDB" id="A0A8U0HV98"/>
<keyword evidence="1" id="KW-1133">Transmembrane helix</keyword>
<proteinExistence type="predicted"/>